<dbReference type="SUPFAM" id="SSF53720">
    <property type="entry name" value="ALDH-like"/>
    <property type="match status" value="1"/>
</dbReference>
<dbReference type="CDD" id="cd07138">
    <property type="entry name" value="ALDH_CddD_SSP0762"/>
    <property type="match status" value="1"/>
</dbReference>
<evidence type="ECO:0000256" key="4">
    <source>
        <dbReference type="RuleBase" id="RU003345"/>
    </source>
</evidence>
<organism evidence="6 7">
    <name type="scientific">Candidatus Neomicrothrix subdominans</name>
    <dbReference type="NCBI Taxonomy" id="2954438"/>
    <lineage>
        <taxon>Bacteria</taxon>
        <taxon>Bacillati</taxon>
        <taxon>Actinomycetota</taxon>
        <taxon>Acidimicrobiia</taxon>
        <taxon>Acidimicrobiales</taxon>
        <taxon>Microthrixaceae</taxon>
        <taxon>Candidatus Neomicrothrix</taxon>
    </lineage>
</organism>
<dbReference type="FunFam" id="3.40.605.10:FF:000007">
    <property type="entry name" value="NAD/NADP-dependent betaine aldehyde dehydrogenase"/>
    <property type="match status" value="1"/>
</dbReference>
<feature type="active site" evidence="3">
    <location>
        <position position="245"/>
    </location>
</feature>
<feature type="domain" description="Aldehyde dehydrogenase" evidence="5">
    <location>
        <begin position="13"/>
        <end position="474"/>
    </location>
</feature>
<reference evidence="6 7" key="1">
    <citation type="submission" date="2020-10" db="EMBL/GenBank/DDBJ databases">
        <title>Connecting structure to function with the recovery of over 1000 high-quality activated sludge metagenome-assembled genomes encoding full-length rRNA genes using long-read sequencing.</title>
        <authorList>
            <person name="Singleton C.M."/>
            <person name="Petriglieri F."/>
            <person name="Kristensen J.M."/>
            <person name="Kirkegaard R.H."/>
            <person name="Michaelsen T.Y."/>
            <person name="Andersen M.H."/>
            <person name="Karst S.M."/>
            <person name="Dueholm M.S."/>
            <person name="Nielsen P.H."/>
            <person name="Albertsen M."/>
        </authorList>
    </citation>
    <scope>NUCLEOTIDE SEQUENCE [LARGE SCALE GENOMIC DNA]</scope>
    <source>
        <strain evidence="6">Lyne_18-Q3-R50-59_MAXAC.006</strain>
    </source>
</reference>
<dbReference type="EMBL" id="JADJZA010000007">
    <property type="protein sequence ID" value="MBK9297392.1"/>
    <property type="molecule type" value="Genomic_DNA"/>
</dbReference>
<dbReference type="Gene3D" id="3.40.309.10">
    <property type="entry name" value="Aldehyde Dehydrogenase, Chain A, domain 2"/>
    <property type="match status" value="1"/>
</dbReference>
<protein>
    <submittedName>
        <fullName evidence="6">Aldehyde dehydrogenase family protein</fullName>
    </submittedName>
</protein>
<dbReference type="InterPro" id="IPR016163">
    <property type="entry name" value="Ald_DH_C"/>
</dbReference>
<dbReference type="Pfam" id="PF00171">
    <property type="entry name" value="Aldedh"/>
    <property type="match status" value="1"/>
</dbReference>
<dbReference type="GO" id="GO:0016620">
    <property type="term" value="F:oxidoreductase activity, acting on the aldehyde or oxo group of donors, NAD or NADP as acceptor"/>
    <property type="evidence" value="ECO:0007669"/>
    <property type="project" value="InterPro"/>
</dbReference>
<dbReference type="InterPro" id="IPR015590">
    <property type="entry name" value="Aldehyde_DH_dom"/>
</dbReference>
<name>A0A936NBS1_9ACTN</name>
<evidence type="ECO:0000256" key="2">
    <source>
        <dbReference type="ARBA" id="ARBA00023002"/>
    </source>
</evidence>
<dbReference type="InterPro" id="IPR029510">
    <property type="entry name" value="Ald_DH_CS_GLU"/>
</dbReference>
<dbReference type="PANTHER" id="PTHR42804:SF1">
    <property type="entry name" value="ALDEHYDE DEHYDROGENASE-RELATED"/>
    <property type="match status" value="1"/>
</dbReference>
<comment type="caution">
    <text evidence="6">The sequence shown here is derived from an EMBL/GenBank/DDBJ whole genome shotgun (WGS) entry which is preliminary data.</text>
</comment>
<sequence>MKRYEQFYIGGEWVTPAGTATEDVVNPATEEIIGSVPMGTPEDVDRAVAAARQAFPSWSTTSVDVRAKYLRDIGAALTARYDELVDTISAEVGSPKAFAQMVQAGLAVGDWNTYADQIEAFEWEKELGNSLVVREPIGVVAAITPWNYPLYLIVCKVAPALAAGCTVVLKPSEVTPFNAFLLTEVLDEVGLPAGVFNLVTGTGPEVGGAMTAHPDVDMVSFTGSGRAGKEVSKSAADTVKRVELELGGKSANIVLDDADPATVAFGSVFACMLNSGQTCSALTRLLVPADMHDEIVDAVVAEVAQAKLVDPTADEPDLFHAFGPLVSAAQRDRVRDYIQKGIDEGADLVIGGPEQPEDQPRGFYVKPTVFANVDPDSTIAQEEIFGPVLAVIPYTDEDDAIRIANNTIYGLAGGVQSADVERAKSVARRMRTGQVDINGGGFNAAAPFGGYGQSGNGRERGEWGIDGYLETKSIQL</sequence>
<evidence type="ECO:0000256" key="1">
    <source>
        <dbReference type="ARBA" id="ARBA00009986"/>
    </source>
</evidence>
<dbReference type="Proteomes" id="UP000727993">
    <property type="component" value="Unassembled WGS sequence"/>
</dbReference>
<evidence type="ECO:0000259" key="5">
    <source>
        <dbReference type="Pfam" id="PF00171"/>
    </source>
</evidence>
<dbReference type="AlphaFoldDB" id="A0A936NBS1"/>
<gene>
    <name evidence="6" type="ORF">IPN02_11285</name>
</gene>
<keyword evidence="2 4" id="KW-0560">Oxidoreductase</keyword>
<accession>A0A936NBS1</accession>
<comment type="similarity">
    <text evidence="1 4">Belongs to the aldehyde dehydrogenase family.</text>
</comment>
<dbReference type="PROSITE" id="PS00687">
    <property type="entry name" value="ALDEHYDE_DEHYDR_GLU"/>
    <property type="match status" value="1"/>
</dbReference>
<dbReference type="Gene3D" id="3.40.605.10">
    <property type="entry name" value="Aldehyde Dehydrogenase, Chain A, domain 1"/>
    <property type="match status" value="1"/>
</dbReference>
<evidence type="ECO:0000256" key="3">
    <source>
        <dbReference type="PROSITE-ProRule" id="PRU10007"/>
    </source>
</evidence>
<proteinExistence type="inferred from homology"/>
<dbReference type="PANTHER" id="PTHR42804">
    <property type="entry name" value="ALDEHYDE DEHYDROGENASE"/>
    <property type="match status" value="1"/>
</dbReference>
<dbReference type="FunFam" id="3.40.309.10:FF:000012">
    <property type="entry name" value="Betaine aldehyde dehydrogenase"/>
    <property type="match status" value="1"/>
</dbReference>
<evidence type="ECO:0000313" key="6">
    <source>
        <dbReference type="EMBL" id="MBK9297392.1"/>
    </source>
</evidence>
<evidence type="ECO:0000313" key="7">
    <source>
        <dbReference type="Proteomes" id="UP000727993"/>
    </source>
</evidence>
<dbReference type="InterPro" id="IPR016161">
    <property type="entry name" value="Ald_DH/histidinol_DH"/>
</dbReference>
<dbReference type="InterPro" id="IPR016162">
    <property type="entry name" value="Ald_DH_N"/>
</dbReference>